<evidence type="ECO:0000313" key="2">
    <source>
        <dbReference type="Proteomes" id="UP000830395"/>
    </source>
</evidence>
<feature type="non-terminal residue" evidence="1">
    <location>
        <position position="1"/>
    </location>
</feature>
<protein>
    <submittedName>
        <fullName evidence="1">Uncharacterized protein</fullName>
    </submittedName>
</protein>
<comment type="caution">
    <text evidence="1">The sequence shown here is derived from an EMBL/GenBank/DDBJ whole genome shotgun (WGS) entry which is preliminary data.</text>
</comment>
<proteinExistence type="predicted"/>
<accession>A0ACC5YBJ3</accession>
<gene>
    <name evidence="1" type="ORF">PDJAM_G00217830</name>
</gene>
<organism evidence="1 2">
    <name type="scientific">Pangasius djambal</name>
    <dbReference type="NCBI Taxonomy" id="1691987"/>
    <lineage>
        <taxon>Eukaryota</taxon>
        <taxon>Metazoa</taxon>
        <taxon>Chordata</taxon>
        <taxon>Craniata</taxon>
        <taxon>Vertebrata</taxon>
        <taxon>Euteleostomi</taxon>
        <taxon>Actinopterygii</taxon>
        <taxon>Neopterygii</taxon>
        <taxon>Teleostei</taxon>
        <taxon>Ostariophysi</taxon>
        <taxon>Siluriformes</taxon>
        <taxon>Pangasiidae</taxon>
        <taxon>Pangasius</taxon>
    </lineage>
</organism>
<evidence type="ECO:0000313" key="1">
    <source>
        <dbReference type="EMBL" id="MCJ8732978.1"/>
    </source>
</evidence>
<name>A0ACC5YBJ3_9TELE</name>
<keyword evidence="2" id="KW-1185">Reference proteome</keyword>
<dbReference type="EMBL" id="CM040980">
    <property type="protein sequence ID" value="MCJ8732978.1"/>
    <property type="molecule type" value="Genomic_DNA"/>
</dbReference>
<reference evidence="1" key="1">
    <citation type="submission" date="2020-02" db="EMBL/GenBank/DDBJ databases">
        <title>Genome sequencing of the panga catfish, Pangasius djambal.</title>
        <authorList>
            <person name="Wen M."/>
            <person name="Zahm M."/>
            <person name="Roques C."/>
            <person name="Cabau C."/>
            <person name="Klopp C."/>
            <person name="Donnadieu C."/>
            <person name="Jouanno E."/>
            <person name="Avarre J.-C."/>
            <person name="Campet M."/>
            <person name="Ha T."/>
            <person name="Dugue R."/>
            <person name="Lampietro C."/>
            <person name="Louis A."/>
            <person name="Herpin A."/>
            <person name="Echchiki A."/>
            <person name="Berthelot C."/>
            <person name="Parey E."/>
            <person name="Roest-Crollius H."/>
            <person name="Braasch I."/>
            <person name="Postlethwait J.H."/>
            <person name="Bobe J."/>
            <person name="Montfort J."/>
            <person name="Bouchez O."/>
            <person name="Begum T."/>
            <person name="Schartl M."/>
            <person name="Gustiano R."/>
            <person name="Guiguen Y."/>
        </authorList>
    </citation>
    <scope>NUCLEOTIDE SEQUENCE</scope>
    <source>
        <strain evidence="1">Pdj_M5554</strain>
    </source>
</reference>
<dbReference type="Proteomes" id="UP000830395">
    <property type="component" value="Chromosome 6"/>
</dbReference>
<sequence>LDLSECELGDSGVKKLCDLLEKRECKLETLRLKKCSITDGGCAALTAALRSNSSLKELDLRENKLKDSTKQLSEILKHSGGQLM</sequence>